<evidence type="ECO:0000313" key="2">
    <source>
        <dbReference type="Proteomes" id="UP001060085"/>
    </source>
</evidence>
<name>A0ACC0ANL3_CATRO</name>
<gene>
    <name evidence="1" type="ORF">M9H77_20856</name>
</gene>
<sequence length="278" mass="32189">MDGPYSTLHYWLVDHPTIKEFEWKQGTTFGSSAFFLTLTVIIYLTLTFTFHSFPILPSLRPTTLRLITAVHNLILCFLSFIMAVGCTLSTLTQMPQNDWTWPICFPSNRTPPTGPTFFWAYIFYFSKTLEFIDTFLILLSGSRSRRLSFLHVYHHSVVIVMCYLWLSTSQTLFPVALVTNASVHVVMYGYYLLSALGHRPWWKRLVTDLQIIQFVFSFGISGLMLYYHFSRSSGCSGILGWCFNAVFNASLLLLFVDFHSKNYANKRKERHDDNDKQS</sequence>
<dbReference type="Proteomes" id="UP001060085">
    <property type="component" value="Linkage Group LG05"/>
</dbReference>
<protein>
    <submittedName>
        <fullName evidence="1">Uncharacterized protein</fullName>
    </submittedName>
</protein>
<dbReference type="EMBL" id="CM044705">
    <property type="protein sequence ID" value="KAI5661533.1"/>
    <property type="molecule type" value="Genomic_DNA"/>
</dbReference>
<accession>A0ACC0ANL3</accession>
<proteinExistence type="predicted"/>
<keyword evidence="2" id="KW-1185">Reference proteome</keyword>
<evidence type="ECO:0000313" key="1">
    <source>
        <dbReference type="EMBL" id="KAI5661533.1"/>
    </source>
</evidence>
<comment type="caution">
    <text evidence="1">The sequence shown here is derived from an EMBL/GenBank/DDBJ whole genome shotgun (WGS) entry which is preliminary data.</text>
</comment>
<reference evidence="2" key="1">
    <citation type="journal article" date="2023" name="Nat. Plants">
        <title>Single-cell RNA sequencing provides a high-resolution roadmap for understanding the multicellular compartmentation of specialized metabolism.</title>
        <authorList>
            <person name="Sun S."/>
            <person name="Shen X."/>
            <person name="Li Y."/>
            <person name="Li Y."/>
            <person name="Wang S."/>
            <person name="Li R."/>
            <person name="Zhang H."/>
            <person name="Shen G."/>
            <person name="Guo B."/>
            <person name="Wei J."/>
            <person name="Xu J."/>
            <person name="St-Pierre B."/>
            <person name="Chen S."/>
            <person name="Sun C."/>
        </authorList>
    </citation>
    <scope>NUCLEOTIDE SEQUENCE [LARGE SCALE GENOMIC DNA]</scope>
</reference>
<organism evidence="1 2">
    <name type="scientific">Catharanthus roseus</name>
    <name type="common">Madagascar periwinkle</name>
    <name type="synonym">Vinca rosea</name>
    <dbReference type="NCBI Taxonomy" id="4058"/>
    <lineage>
        <taxon>Eukaryota</taxon>
        <taxon>Viridiplantae</taxon>
        <taxon>Streptophyta</taxon>
        <taxon>Embryophyta</taxon>
        <taxon>Tracheophyta</taxon>
        <taxon>Spermatophyta</taxon>
        <taxon>Magnoliopsida</taxon>
        <taxon>eudicotyledons</taxon>
        <taxon>Gunneridae</taxon>
        <taxon>Pentapetalae</taxon>
        <taxon>asterids</taxon>
        <taxon>lamiids</taxon>
        <taxon>Gentianales</taxon>
        <taxon>Apocynaceae</taxon>
        <taxon>Rauvolfioideae</taxon>
        <taxon>Vinceae</taxon>
        <taxon>Catharanthinae</taxon>
        <taxon>Catharanthus</taxon>
    </lineage>
</organism>